<dbReference type="PANTHER" id="PTHR46093">
    <property type="entry name" value="ACYL-COA-BINDING DOMAIN-CONTAINING PROTEIN 5"/>
    <property type="match status" value="1"/>
</dbReference>
<dbReference type="SUPFAM" id="SSF50965">
    <property type="entry name" value="Galactose oxidase, central domain"/>
    <property type="match status" value="1"/>
</dbReference>
<keyword evidence="5" id="KW-0732">Signal</keyword>
<evidence type="ECO:0000256" key="3">
    <source>
        <dbReference type="SAM" id="MobiDB-lite"/>
    </source>
</evidence>
<dbReference type="Proteomes" id="UP000800035">
    <property type="component" value="Unassembled WGS sequence"/>
</dbReference>
<feature type="signal peptide" evidence="5">
    <location>
        <begin position="1"/>
        <end position="16"/>
    </location>
</feature>
<feature type="transmembrane region" description="Helical" evidence="4">
    <location>
        <begin position="511"/>
        <end position="536"/>
    </location>
</feature>
<evidence type="ECO:0000256" key="4">
    <source>
        <dbReference type="SAM" id="Phobius"/>
    </source>
</evidence>
<accession>A0A6A5TXA3</accession>
<dbReference type="AlphaFoldDB" id="A0A6A5TXA3"/>
<gene>
    <name evidence="6" type="ORF">CC80DRAFT_547667</name>
</gene>
<feature type="compositionally biased region" description="Low complexity" evidence="3">
    <location>
        <begin position="671"/>
        <end position="685"/>
    </location>
</feature>
<keyword evidence="2" id="KW-0677">Repeat</keyword>
<name>A0A6A5TXA3_9PLEO</name>
<feature type="chain" id="PRO_5025557253" description="Galactose oxidase" evidence="5">
    <location>
        <begin position="17"/>
        <end position="695"/>
    </location>
</feature>
<evidence type="ECO:0000313" key="7">
    <source>
        <dbReference type="Proteomes" id="UP000800035"/>
    </source>
</evidence>
<feature type="region of interest" description="Disordered" evidence="3">
    <location>
        <begin position="480"/>
        <end position="505"/>
    </location>
</feature>
<dbReference type="InterPro" id="IPR015915">
    <property type="entry name" value="Kelch-typ_b-propeller"/>
</dbReference>
<evidence type="ECO:0000256" key="2">
    <source>
        <dbReference type="ARBA" id="ARBA00022737"/>
    </source>
</evidence>
<keyword evidence="4" id="KW-0812">Transmembrane</keyword>
<dbReference type="PANTHER" id="PTHR46093:SF18">
    <property type="entry name" value="FIBRONECTIN TYPE-III DOMAIN-CONTAINING PROTEIN"/>
    <property type="match status" value="1"/>
</dbReference>
<feature type="compositionally biased region" description="Basic and acidic residues" evidence="3">
    <location>
        <begin position="644"/>
        <end position="653"/>
    </location>
</feature>
<evidence type="ECO:0000313" key="6">
    <source>
        <dbReference type="EMBL" id="KAF1956954.1"/>
    </source>
</evidence>
<evidence type="ECO:0000256" key="1">
    <source>
        <dbReference type="ARBA" id="ARBA00022441"/>
    </source>
</evidence>
<feature type="compositionally biased region" description="Basic and acidic residues" evidence="3">
    <location>
        <begin position="621"/>
        <end position="630"/>
    </location>
</feature>
<dbReference type="InterPro" id="IPR011043">
    <property type="entry name" value="Gal_Oxase/kelch_b-propeller"/>
</dbReference>
<keyword evidence="1" id="KW-0880">Kelch repeat</keyword>
<feature type="region of interest" description="Disordered" evidence="3">
    <location>
        <begin position="610"/>
        <end position="695"/>
    </location>
</feature>
<reference evidence="6" key="1">
    <citation type="journal article" date="2020" name="Stud. Mycol.">
        <title>101 Dothideomycetes genomes: a test case for predicting lifestyles and emergence of pathogens.</title>
        <authorList>
            <person name="Haridas S."/>
            <person name="Albert R."/>
            <person name="Binder M."/>
            <person name="Bloem J."/>
            <person name="Labutti K."/>
            <person name="Salamov A."/>
            <person name="Andreopoulos B."/>
            <person name="Baker S."/>
            <person name="Barry K."/>
            <person name="Bills G."/>
            <person name="Bluhm B."/>
            <person name="Cannon C."/>
            <person name="Castanera R."/>
            <person name="Culley D."/>
            <person name="Daum C."/>
            <person name="Ezra D."/>
            <person name="Gonzalez J."/>
            <person name="Henrissat B."/>
            <person name="Kuo A."/>
            <person name="Liang C."/>
            <person name="Lipzen A."/>
            <person name="Lutzoni F."/>
            <person name="Magnuson J."/>
            <person name="Mondo S."/>
            <person name="Nolan M."/>
            <person name="Ohm R."/>
            <person name="Pangilinan J."/>
            <person name="Park H.-J."/>
            <person name="Ramirez L."/>
            <person name="Alfaro M."/>
            <person name="Sun H."/>
            <person name="Tritt A."/>
            <person name="Yoshinaga Y."/>
            <person name="Zwiers L.-H."/>
            <person name="Turgeon B."/>
            <person name="Goodwin S."/>
            <person name="Spatafora J."/>
            <person name="Crous P."/>
            <person name="Grigoriev I."/>
        </authorList>
    </citation>
    <scope>NUCLEOTIDE SEQUENCE</scope>
    <source>
        <strain evidence="6">CBS 675.92</strain>
    </source>
</reference>
<evidence type="ECO:0008006" key="8">
    <source>
        <dbReference type="Google" id="ProtNLM"/>
    </source>
</evidence>
<evidence type="ECO:0000256" key="5">
    <source>
        <dbReference type="SAM" id="SignalP"/>
    </source>
</evidence>
<organism evidence="6 7">
    <name type="scientific">Byssothecium circinans</name>
    <dbReference type="NCBI Taxonomy" id="147558"/>
    <lineage>
        <taxon>Eukaryota</taxon>
        <taxon>Fungi</taxon>
        <taxon>Dikarya</taxon>
        <taxon>Ascomycota</taxon>
        <taxon>Pezizomycotina</taxon>
        <taxon>Dothideomycetes</taxon>
        <taxon>Pleosporomycetidae</taxon>
        <taxon>Pleosporales</taxon>
        <taxon>Massarineae</taxon>
        <taxon>Massarinaceae</taxon>
        <taxon>Byssothecium</taxon>
    </lineage>
</organism>
<keyword evidence="4" id="KW-1133">Transmembrane helix</keyword>
<dbReference type="OrthoDB" id="10251809at2759"/>
<sequence length="695" mass="75702">MAFVWHLLLLVTLVIAQSPSGPDPVQHFCMRWWSQTIVKNDILYIDSGVQKFNVSGTKFLGNINYMMTVPLTESWDWKKSKGEPLFLDVGTELKNITNPKTSAAVPNLFRGHMYHGPYNTTEIYRYGGTTYMGNQSYEGKSWPENAAWPLWTYNTNSSNSKWNQYNVGQPWMPNHGAGADASDLGLGFYLNGQIDMGTSAETAKSIVNTTQEVYMPLDGMLILDLVIMNPLSANISTSKMRGNLPRVGGTLDYIASVGDNGILVALGGQTQPVLTEGTAQTTTGQLIDFSSVDIFDIDSYLKDMKSNGTWYQQNTTGDVPPARIDYCSVSISAPDNSSHHIYVYGGYNPITNVVYDDIVVLSLPSFRWTIVWPNGENPRIKHTCHIGGKRQMITVGGNLTSTKGCDWEEKGVAVFDMTSLEWGSVFNANLPVYEVPKPVWVATNGKGNGSATIGEPGAGWSSEGLHQLFWKSRWTVPKTWTSKPPANLPGPNGNNNSDKGESKNKMNKKNVAAIAGGTVAGVAALSLIATGIFIWLRRKPRDPAELHGDGTPLRPESIHSKDKDELRGYELQGMNENNPAELPGMPVGQEMGADAAVRAVEVSGTTVAPGGYAGVPMIRTPGDDLPERPEYTPGLRRPPAARRRSGDGSRGGDRSPIPRGPSYEGNEERSSTPPEETPTKPARTARSSRDALSDP</sequence>
<proteinExistence type="predicted"/>
<dbReference type="Gene3D" id="2.120.10.80">
    <property type="entry name" value="Kelch-type beta propeller"/>
    <property type="match status" value="1"/>
</dbReference>
<keyword evidence="7" id="KW-1185">Reference proteome</keyword>
<keyword evidence="4" id="KW-0472">Membrane</keyword>
<protein>
    <recommendedName>
        <fullName evidence="8">Galactose oxidase</fullName>
    </recommendedName>
</protein>
<dbReference type="EMBL" id="ML976990">
    <property type="protein sequence ID" value="KAF1956954.1"/>
    <property type="molecule type" value="Genomic_DNA"/>
</dbReference>